<dbReference type="RefSeq" id="XP_002673137.1">
    <property type="nucleotide sequence ID" value="XM_002673091.1"/>
</dbReference>
<dbReference type="SUPFAM" id="SSF82708">
    <property type="entry name" value="R3H domain"/>
    <property type="match status" value="1"/>
</dbReference>
<evidence type="ECO:0000313" key="2">
    <source>
        <dbReference type="EMBL" id="EFC40393.1"/>
    </source>
</evidence>
<dbReference type="PANTHER" id="PTHR32019">
    <property type="entry name" value="R3H DOMAIN-CONTAINING PROTEIN 4"/>
    <property type="match status" value="1"/>
</dbReference>
<organism evidence="3">
    <name type="scientific">Naegleria gruberi</name>
    <name type="common">Amoeba</name>
    <dbReference type="NCBI Taxonomy" id="5762"/>
    <lineage>
        <taxon>Eukaryota</taxon>
        <taxon>Discoba</taxon>
        <taxon>Heterolobosea</taxon>
        <taxon>Tetramitia</taxon>
        <taxon>Eutetramitia</taxon>
        <taxon>Vahlkampfiidae</taxon>
        <taxon>Naegleria</taxon>
    </lineage>
</organism>
<protein>
    <submittedName>
        <fullName evidence="2">Predicted protein</fullName>
    </submittedName>
</protein>
<dbReference type="GO" id="GO:0003676">
    <property type="term" value="F:nucleic acid binding"/>
    <property type="evidence" value="ECO:0007669"/>
    <property type="project" value="InterPro"/>
</dbReference>
<dbReference type="OrthoDB" id="10256743at2759"/>
<evidence type="ECO:0000256" key="1">
    <source>
        <dbReference type="SAM" id="MobiDB-lite"/>
    </source>
</evidence>
<name>D2VSB4_NAEGR</name>
<dbReference type="OMA" id="FVKHYRK"/>
<gene>
    <name evidence="2" type="ORF">NAEGRDRAFT_51867</name>
</gene>
<dbReference type="InterPro" id="IPR039629">
    <property type="entry name" value="R3HDM4"/>
</dbReference>
<feature type="region of interest" description="Disordered" evidence="1">
    <location>
        <begin position="61"/>
        <end position="85"/>
    </location>
</feature>
<accession>D2VSB4</accession>
<reference evidence="2 3" key="1">
    <citation type="journal article" date="2010" name="Cell">
        <title>The genome of Naegleria gruberi illuminates early eukaryotic versatility.</title>
        <authorList>
            <person name="Fritz-Laylin L.K."/>
            <person name="Prochnik S.E."/>
            <person name="Ginger M.L."/>
            <person name="Dacks J.B."/>
            <person name="Carpenter M.L."/>
            <person name="Field M.C."/>
            <person name="Kuo A."/>
            <person name="Paredez A."/>
            <person name="Chapman J."/>
            <person name="Pham J."/>
            <person name="Shu S."/>
            <person name="Neupane R."/>
            <person name="Cipriano M."/>
            <person name="Mancuso J."/>
            <person name="Tu H."/>
            <person name="Salamov A."/>
            <person name="Lindquist E."/>
            <person name="Shapiro H."/>
            <person name="Lucas S."/>
            <person name="Grigoriev I.V."/>
            <person name="Cande W.Z."/>
            <person name="Fulton C."/>
            <person name="Rokhsar D.S."/>
            <person name="Dawson S.C."/>
        </authorList>
    </citation>
    <scope>NUCLEOTIDE SEQUENCE [LARGE SCALE GENOMIC DNA]</scope>
    <source>
        <strain evidence="2 3">NEG-M</strain>
    </source>
</reference>
<dbReference type="AlphaFoldDB" id="D2VSB4"/>
<evidence type="ECO:0000313" key="3">
    <source>
        <dbReference type="Proteomes" id="UP000006671"/>
    </source>
</evidence>
<dbReference type="InParanoid" id="D2VSB4"/>
<proteinExistence type="predicted"/>
<keyword evidence="3" id="KW-1185">Reference proteome</keyword>
<feature type="compositionally biased region" description="Polar residues" evidence="1">
    <location>
        <begin position="71"/>
        <end position="85"/>
    </location>
</feature>
<dbReference type="Proteomes" id="UP000006671">
    <property type="component" value="Unassembled WGS sequence"/>
</dbReference>
<dbReference type="PANTHER" id="PTHR32019:SF2">
    <property type="entry name" value="R3H DOMAIN-CONTAINING PROTEIN 4"/>
    <property type="match status" value="1"/>
</dbReference>
<dbReference type="KEGG" id="ngr:NAEGRDRAFT_51867"/>
<dbReference type="InterPro" id="IPR036867">
    <property type="entry name" value="R3H_dom_sf"/>
</dbReference>
<sequence>MSQRPKRIIIQHNSLGTTLPSQNVDYSSSGLSGTSEDDIFFDSESYLSGDATIDRNSTVLRGGRRMNRGNSSAQQPSNVVTSSEVASHHIEIENIEQAHSFPPSSNLMTFSSTVDKKKKLRKKNLQVQQDQVVKKHLKDLKDANIFHGDATEEDYKSLFVIPHEEIWTTSEFRNVIEPALREFEEQGYQMKEKKAPSLKSLTAHQRYHKLVEQQAKEALNRQYDVDFVTLMEDILIPFINQRKVIDEENENKEENTAEQQSELVDRLKGNFMVLVLTDGHRRFLTHAICQFYSLKSFSTDYDGARVTVISKRRHLVESDDYPVYESRANYLSTYLAQFKQEKPSYMLDNDLFKHEGNEIKVLDKKSFVKHYRKKKKKQQE</sequence>
<dbReference type="GeneID" id="8854746"/>
<dbReference type="VEuPathDB" id="AmoebaDB:NAEGRDRAFT_51867"/>
<dbReference type="EMBL" id="GG738893">
    <property type="protein sequence ID" value="EFC40393.1"/>
    <property type="molecule type" value="Genomic_DNA"/>
</dbReference>